<keyword evidence="1" id="KW-0732">Signal</keyword>
<gene>
    <name evidence="2" type="ORF">CFP56_038890</name>
</gene>
<comment type="caution">
    <text evidence="2">The sequence shown here is derived from an EMBL/GenBank/DDBJ whole genome shotgun (WGS) entry which is preliminary data.</text>
</comment>
<sequence length="63" mass="7011">MFSLLEFLLWISKVHLHHSLWFSAAPHSKCGLFEGRTCVGYLEEDVLDGMPSLDSSGDGLVCQ</sequence>
<evidence type="ECO:0008006" key="4">
    <source>
        <dbReference type="Google" id="ProtNLM"/>
    </source>
</evidence>
<proteinExistence type="predicted"/>
<accession>A0AAW0J193</accession>
<dbReference type="EMBL" id="PKMF04000739">
    <property type="protein sequence ID" value="KAK7820467.1"/>
    <property type="molecule type" value="Genomic_DNA"/>
</dbReference>
<evidence type="ECO:0000256" key="1">
    <source>
        <dbReference type="SAM" id="SignalP"/>
    </source>
</evidence>
<keyword evidence="3" id="KW-1185">Reference proteome</keyword>
<dbReference type="Proteomes" id="UP000237347">
    <property type="component" value="Unassembled WGS sequence"/>
</dbReference>
<name>A0AAW0J193_QUESU</name>
<protein>
    <recommendedName>
        <fullName evidence="4">Secreted protein</fullName>
    </recommendedName>
</protein>
<feature type="signal peptide" evidence="1">
    <location>
        <begin position="1"/>
        <end position="16"/>
    </location>
</feature>
<feature type="chain" id="PRO_5043497283" description="Secreted protein" evidence="1">
    <location>
        <begin position="17"/>
        <end position="63"/>
    </location>
</feature>
<feature type="non-terminal residue" evidence="2">
    <location>
        <position position="63"/>
    </location>
</feature>
<organism evidence="2 3">
    <name type="scientific">Quercus suber</name>
    <name type="common">Cork oak</name>
    <dbReference type="NCBI Taxonomy" id="58331"/>
    <lineage>
        <taxon>Eukaryota</taxon>
        <taxon>Viridiplantae</taxon>
        <taxon>Streptophyta</taxon>
        <taxon>Embryophyta</taxon>
        <taxon>Tracheophyta</taxon>
        <taxon>Spermatophyta</taxon>
        <taxon>Magnoliopsida</taxon>
        <taxon>eudicotyledons</taxon>
        <taxon>Gunneridae</taxon>
        <taxon>Pentapetalae</taxon>
        <taxon>rosids</taxon>
        <taxon>fabids</taxon>
        <taxon>Fagales</taxon>
        <taxon>Fagaceae</taxon>
        <taxon>Quercus</taxon>
    </lineage>
</organism>
<evidence type="ECO:0000313" key="3">
    <source>
        <dbReference type="Proteomes" id="UP000237347"/>
    </source>
</evidence>
<evidence type="ECO:0000313" key="2">
    <source>
        <dbReference type="EMBL" id="KAK7820467.1"/>
    </source>
</evidence>
<reference evidence="2 3" key="1">
    <citation type="journal article" date="2018" name="Sci. Data">
        <title>The draft genome sequence of cork oak.</title>
        <authorList>
            <person name="Ramos A.M."/>
            <person name="Usie A."/>
            <person name="Barbosa P."/>
            <person name="Barros P.M."/>
            <person name="Capote T."/>
            <person name="Chaves I."/>
            <person name="Simoes F."/>
            <person name="Abreu I."/>
            <person name="Carrasquinho I."/>
            <person name="Faro C."/>
            <person name="Guimaraes J.B."/>
            <person name="Mendonca D."/>
            <person name="Nobrega F."/>
            <person name="Rodrigues L."/>
            <person name="Saibo N.J.M."/>
            <person name="Varela M.C."/>
            <person name="Egas C."/>
            <person name="Matos J."/>
            <person name="Miguel C.M."/>
            <person name="Oliveira M.M."/>
            <person name="Ricardo C.P."/>
            <person name="Goncalves S."/>
        </authorList>
    </citation>
    <scope>NUCLEOTIDE SEQUENCE [LARGE SCALE GENOMIC DNA]</scope>
    <source>
        <strain evidence="3">cv. HL8</strain>
    </source>
</reference>
<dbReference type="AlphaFoldDB" id="A0AAW0J193"/>